<evidence type="ECO:0000259" key="5">
    <source>
        <dbReference type="PROSITE" id="PS50109"/>
    </source>
</evidence>
<keyword evidence="4" id="KW-0812">Transmembrane</keyword>
<dbReference type="Gene3D" id="3.30.565.10">
    <property type="entry name" value="Histidine kinase-like ATPase, C-terminal domain"/>
    <property type="match status" value="1"/>
</dbReference>
<name>A0A3B7MJK6_9BACT</name>
<gene>
    <name evidence="6" type="ORF">D3H65_05605</name>
</gene>
<feature type="transmembrane region" description="Helical" evidence="4">
    <location>
        <begin position="661"/>
        <end position="679"/>
    </location>
</feature>
<dbReference type="Gene3D" id="2.130.10.10">
    <property type="entry name" value="YVTN repeat-like/Quinoprotein amine dehydrogenase"/>
    <property type="match status" value="1"/>
</dbReference>
<dbReference type="SMART" id="SM00387">
    <property type="entry name" value="HATPase_c"/>
    <property type="match status" value="1"/>
</dbReference>
<comment type="catalytic activity">
    <reaction evidence="1">
        <text>ATP + protein L-histidine = ADP + protein N-phospho-L-histidine.</text>
        <dbReference type="EC" id="2.7.13.3"/>
    </reaction>
</comment>
<dbReference type="PANTHER" id="PTHR43547">
    <property type="entry name" value="TWO-COMPONENT HISTIDINE KINASE"/>
    <property type="match status" value="1"/>
</dbReference>
<sequence length="947" mass="107458">MGSFYLGTDSAGTGKDHFFIPSNKGDYLFINHGTVALRDAGHEHQFARMPFNRAWREGKTFISQSKPTLIEFDLTGLLCIIPDDKGGFYTCNNEVITYYKGVQQQYQIAFPMADVSSLIRMDASLYWANEKGAFKEITGTTVRDIALTGDMLQHPAYQPGVRNFEIYWSNVTGSAFLFLQNNLYQLTKNAAGNLDTRLVLTDFDCKANNIISIYYDQAAEVIYLGSLNKGLFTFSARSFKTLTIGSNTYDKDNIYYAQAAWDSNRVLTIQGHLMGLNGSTVLPLMKKTATWDLFSMLIDRRGTIWTRSADDINKFDSSGKHLLAKWHLKGGAPHLYEGRDNLLWIGAGQRGLYRLNPVDHAARLRPFLNHLAFPDVYCMQEEGTEFLWVGTAKGLYRLHVLKGTVDTIKGLEAANIRSLHISRPGEVWITTYGKGFFLYQDNRLIAFPLDKGKYLAMAHCFVEDDLGYCWIPTNKGLFQASKKDLLNYAAGGQQQLFYLYHAREEGFNTNEFNGGCQPCAVKLANGYISLPSFNGVVWFTPRTMKTVLPDKKIFVDKIEVDQSAVVVRDTIDLPRRFKLLKLYCSTPYARNSYNINMQYAWVEGSETPVWLPMNSEQVIEQSSLPHGAWSLIIRKVNGFGMDNYSYRTLTVLVPPAFYETWWFYALLGVLVICCMWIYARLRLQYIRRKNKQLEALVNNRTEELSKALSSLSESELNTRREMQVREILFTAISHDIGSPLKFMSMMAEELRDSLEVTNVPDKTKQYADDIFKSGFYLYHLTRNLLQYLRISEKKAALQYRKFDLHRLVEDKAAIFQPIARERNVTIENEVPLLFQLHSDPLLLEVIIHNLLDNAVKATRDGRITIRVESTEAGQTQLVVEDTGHGMREEVAGFFNTGVAAPEEIGKPGGTLAGFGLIIVNELVRLLQARLQIKTGSGGTKIHLVFQA</sequence>
<dbReference type="Pfam" id="PF00512">
    <property type="entry name" value="HisKA"/>
    <property type="match status" value="1"/>
</dbReference>
<accession>A0A3B7MJK6</accession>
<keyword evidence="4" id="KW-1133">Transmembrane helix</keyword>
<reference evidence="6 7" key="1">
    <citation type="submission" date="2018-09" db="EMBL/GenBank/DDBJ databases">
        <title>Genome sequencing of strain 6GH32-13.</title>
        <authorList>
            <person name="Weon H.-Y."/>
            <person name="Heo J."/>
            <person name="Kwon S.-W."/>
        </authorList>
    </citation>
    <scope>NUCLEOTIDE SEQUENCE [LARGE SCALE GENOMIC DNA]</scope>
    <source>
        <strain evidence="6 7">5GH32-13</strain>
    </source>
</reference>
<dbReference type="SMART" id="SM00388">
    <property type="entry name" value="HisKA"/>
    <property type="match status" value="1"/>
</dbReference>
<dbReference type="EC" id="2.7.13.3" evidence="2"/>
<dbReference type="KEGG" id="pseg:D3H65_05605"/>
<dbReference type="SUPFAM" id="SSF55874">
    <property type="entry name" value="ATPase domain of HSP90 chaperone/DNA topoisomerase II/histidine kinase"/>
    <property type="match status" value="1"/>
</dbReference>
<evidence type="ECO:0000256" key="4">
    <source>
        <dbReference type="SAM" id="Phobius"/>
    </source>
</evidence>
<evidence type="ECO:0000313" key="6">
    <source>
        <dbReference type="EMBL" id="AXY73483.1"/>
    </source>
</evidence>
<organism evidence="6 7">
    <name type="scientific">Paraflavitalea soli</name>
    <dbReference type="NCBI Taxonomy" id="2315862"/>
    <lineage>
        <taxon>Bacteria</taxon>
        <taxon>Pseudomonadati</taxon>
        <taxon>Bacteroidota</taxon>
        <taxon>Chitinophagia</taxon>
        <taxon>Chitinophagales</taxon>
        <taxon>Chitinophagaceae</taxon>
        <taxon>Paraflavitalea</taxon>
    </lineage>
</organism>
<dbReference type="InterPro" id="IPR036890">
    <property type="entry name" value="HATPase_C_sf"/>
</dbReference>
<dbReference type="SUPFAM" id="SSF63829">
    <property type="entry name" value="Calcium-dependent phosphotriesterase"/>
    <property type="match status" value="1"/>
</dbReference>
<dbReference type="Proteomes" id="UP000263900">
    <property type="component" value="Chromosome"/>
</dbReference>
<dbReference type="InterPro" id="IPR015943">
    <property type="entry name" value="WD40/YVTN_repeat-like_dom_sf"/>
</dbReference>
<dbReference type="Gene3D" id="2.60.40.10">
    <property type="entry name" value="Immunoglobulins"/>
    <property type="match status" value="1"/>
</dbReference>
<dbReference type="EMBL" id="CP032157">
    <property type="protein sequence ID" value="AXY73483.1"/>
    <property type="molecule type" value="Genomic_DNA"/>
</dbReference>
<protein>
    <recommendedName>
        <fullName evidence="2">histidine kinase</fullName>
        <ecNumber evidence="2">2.7.13.3</ecNumber>
    </recommendedName>
</protein>
<dbReference type="InterPro" id="IPR005467">
    <property type="entry name" value="His_kinase_dom"/>
</dbReference>
<dbReference type="InterPro" id="IPR036097">
    <property type="entry name" value="HisK_dim/P_sf"/>
</dbReference>
<keyword evidence="7" id="KW-1185">Reference proteome</keyword>
<keyword evidence="4" id="KW-0472">Membrane</keyword>
<proteinExistence type="predicted"/>
<evidence type="ECO:0000256" key="2">
    <source>
        <dbReference type="ARBA" id="ARBA00012438"/>
    </source>
</evidence>
<feature type="domain" description="Histidine kinase" evidence="5">
    <location>
        <begin position="731"/>
        <end position="947"/>
    </location>
</feature>
<keyword evidence="3" id="KW-0597">Phosphoprotein</keyword>
<dbReference type="CDD" id="cd00082">
    <property type="entry name" value="HisKA"/>
    <property type="match status" value="1"/>
</dbReference>
<evidence type="ECO:0000256" key="1">
    <source>
        <dbReference type="ARBA" id="ARBA00000085"/>
    </source>
</evidence>
<dbReference type="InterPro" id="IPR003594">
    <property type="entry name" value="HATPase_dom"/>
</dbReference>
<dbReference type="PROSITE" id="PS50109">
    <property type="entry name" value="HIS_KIN"/>
    <property type="match status" value="1"/>
</dbReference>
<dbReference type="AlphaFoldDB" id="A0A3B7MJK6"/>
<dbReference type="Gene3D" id="1.10.287.130">
    <property type="match status" value="1"/>
</dbReference>
<dbReference type="SUPFAM" id="SSF47384">
    <property type="entry name" value="Homodimeric domain of signal transducing histidine kinase"/>
    <property type="match status" value="1"/>
</dbReference>
<evidence type="ECO:0000313" key="7">
    <source>
        <dbReference type="Proteomes" id="UP000263900"/>
    </source>
</evidence>
<dbReference type="PANTHER" id="PTHR43547:SF2">
    <property type="entry name" value="HYBRID SIGNAL TRANSDUCTION HISTIDINE KINASE C"/>
    <property type="match status" value="1"/>
</dbReference>
<dbReference type="GO" id="GO:0000155">
    <property type="term" value="F:phosphorelay sensor kinase activity"/>
    <property type="evidence" value="ECO:0007669"/>
    <property type="project" value="InterPro"/>
</dbReference>
<dbReference type="InterPro" id="IPR013783">
    <property type="entry name" value="Ig-like_fold"/>
</dbReference>
<dbReference type="Pfam" id="PF02518">
    <property type="entry name" value="HATPase_c"/>
    <property type="match status" value="1"/>
</dbReference>
<evidence type="ECO:0000256" key="3">
    <source>
        <dbReference type="ARBA" id="ARBA00022553"/>
    </source>
</evidence>
<dbReference type="InterPro" id="IPR003661">
    <property type="entry name" value="HisK_dim/P_dom"/>
</dbReference>
<dbReference type="OrthoDB" id="8676692at2"/>